<organism evidence="2 3">
    <name type="scientific">Tetrapyrgos nigripes</name>
    <dbReference type="NCBI Taxonomy" id="182062"/>
    <lineage>
        <taxon>Eukaryota</taxon>
        <taxon>Fungi</taxon>
        <taxon>Dikarya</taxon>
        <taxon>Basidiomycota</taxon>
        <taxon>Agaricomycotina</taxon>
        <taxon>Agaricomycetes</taxon>
        <taxon>Agaricomycetidae</taxon>
        <taxon>Agaricales</taxon>
        <taxon>Marasmiineae</taxon>
        <taxon>Marasmiaceae</taxon>
        <taxon>Tetrapyrgos</taxon>
    </lineage>
</organism>
<sequence>MQRATEKRQLEALVIAKGKFRAPAASNTGRNQTITEMAADLLKLEGEEIEVVPNTSEGKANVLSDRDLEVLLDRSPEVFVERGKGWTSAGDGHGDGEGKGKGNAVEVSEDNGKKAAFEVFEAPKDAGNDALARMLGEETDGDGEEYSNQ</sequence>
<evidence type="ECO:0000313" key="3">
    <source>
        <dbReference type="Proteomes" id="UP000559256"/>
    </source>
</evidence>
<reference evidence="2 3" key="1">
    <citation type="journal article" date="2020" name="ISME J.">
        <title>Uncovering the hidden diversity of litter-decomposition mechanisms in mushroom-forming fungi.</title>
        <authorList>
            <person name="Floudas D."/>
            <person name="Bentzer J."/>
            <person name="Ahren D."/>
            <person name="Johansson T."/>
            <person name="Persson P."/>
            <person name="Tunlid A."/>
        </authorList>
    </citation>
    <scope>NUCLEOTIDE SEQUENCE [LARGE SCALE GENOMIC DNA]</scope>
    <source>
        <strain evidence="2 3">CBS 291.85</strain>
    </source>
</reference>
<dbReference type="EMBL" id="JAACJM010000069">
    <property type="protein sequence ID" value="KAF5351508.1"/>
    <property type="molecule type" value="Genomic_DNA"/>
</dbReference>
<comment type="caution">
    <text evidence="2">The sequence shown here is derived from an EMBL/GenBank/DDBJ whole genome shotgun (WGS) entry which is preliminary data.</text>
</comment>
<proteinExistence type="predicted"/>
<evidence type="ECO:0000313" key="2">
    <source>
        <dbReference type="EMBL" id="KAF5351508.1"/>
    </source>
</evidence>
<dbReference type="AlphaFoldDB" id="A0A8H5FWM2"/>
<protein>
    <submittedName>
        <fullName evidence="2">Uncharacterized protein</fullName>
    </submittedName>
</protein>
<feature type="region of interest" description="Disordered" evidence="1">
    <location>
        <begin position="82"/>
        <end position="108"/>
    </location>
</feature>
<dbReference type="OrthoDB" id="5857104at2759"/>
<dbReference type="Proteomes" id="UP000559256">
    <property type="component" value="Unassembled WGS sequence"/>
</dbReference>
<keyword evidence="3" id="KW-1185">Reference proteome</keyword>
<gene>
    <name evidence="2" type="ORF">D9758_007191</name>
</gene>
<name>A0A8H5FWM2_9AGAR</name>
<evidence type="ECO:0000256" key="1">
    <source>
        <dbReference type="SAM" id="MobiDB-lite"/>
    </source>
</evidence>
<accession>A0A8H5FWM2</accession>